<dbReference type="Gene3D" id="3.40.50.300">
    <property type="entry name" value="P-loop containing nucleotide triphosphate hydrolases"/>
    <property type="match status" value="1"/>
</dbReference>
<evidence type="ECO:0000256" key="2">
    <source>
        <dbReference type="ARBA" id="ARBA00008806"/>
    </source>
</evidence>
<dbReference type="CDD" id="cd01127">
    <property type="entry name" value="TrwB_TraG_TraD_VirD4"/>
    <property type="match status" value="1"/>
</dbReference>
<keyword evidence="5 7" id="KW-1133">Transmembrane helix</keyword>
<dbReference type="EMBL" id="JAAECS010000002">
    <property type="protein sequence ID" value="MCJ1989097.1"/>
    <property type="molecule type" value="Genomic_DNA"/>
</dbReference>
<name>A0ABT0AQW4_9LACT</name>
<dbReference type="InterPro" id="IPR051539">
    <property type="entry name" value="T4SS-coupling_protein"/>
</dbReference>
<protein>
    <submittedName>
        <fullName evidence="8">Type IV secretory system conjugative DNA transfer family protein</fullName>
    </submittedName>
</protein>
<gene>
    <name evidence="8" type="ORF">GYN21_02585</name>
</gene>
<evidence type="ECO:0000256" key="3">
    <source>
        <dbReference type="ARBA" id="ARBA00022475"/>
    </source>
</evidence>
<dbReference type="PANTHER" id="PTHR37937">
    <property type="entry name" value="CONJUGATIVE TRANSFER: DNA TRANSPORT"/>
    <property type="match status" value="1"/>
</dbReference>
<dbReference type="Pfam" id="PF02534">
    <property type="entry name" value="T4SS-DNA_transf"/>
    <property type="match status" value="1"/>
</dbReference>
<evidence type="ECO:0000256" key="5">
    <source>
        <dbReference type="ARBA" id="ARBA00022989"/>
    </source>
</evidence>
<dbReference type="NCBIfam" id="NF045973">
    <property type="entry name" value="conju_CD1115"/>
    <property type="match status" value="1"/>
</dbReference>
<comment type="subcellular location">
    <subcellularLocation>
        <location evidence="1">Cell membrane</location>
        <topology evidence="1">Multi-pass membrane protein</topology>
    </subcellularLocation>
</comment>
<keyword evidence="6 7" id="KW-0472">Membrane</keyword>
<dbReference type="SUPFAM" id="SSF52540">
    <property type="entry name" value="P-loop containing nucleoside triphosphate hydrolases"/>
    <property type="match status" value="1"/>
</dbReference>
<evidence type="ECO:0000256" key="4">
    <source>
        <dbReference type="ARBA" id="ARBA00022692"/>
    </source>
</evidence>
<feature type="transmembrane region" description="Helical" evidence="7">
    <location>
        <begin position="12"/>
        <end position="31"/>
    </location>
</feature>
<evidence type="ECO:0000313" key="9">
    <source>
        <dbReference type="Proteomes" id="UP001522450"/>
    </source>
</evidence>
<keyword evidence="3" id="KW-1003">Cell membrane</keyword>
<evidence type="ECO:0000256" key="7">
    <source>
        <dbReference type="SAM" id="Phobius"/>
    </source>
</evidence>
<dbReference type="RefSeq" id="WP_244034245.1">
    <property type="nucleotide sequence ID" value="NZ_JAAECS010000002.1"/>
</dbReference>
<dbReference type="Proteomes" id="UP001522450">
    <property type="component" value="Unassembled WGS sequence"/>
</dbReference>
<comment type="similarity">
    <text evidence="2">Belongs to the VirD4/TraG family.</text>
</comment>
<proteinExistence type="inferred from homology"/>
<keyword evidence="4 7" id="KW-0812">Transmembrane</keyword>
<dbReference type="PANTHER" id="PTHR37937:SF1">
    <property type="entry name" value="CONJUGATIVE TRANSFER: DNA TRANSPORT"/>
    <property type="match status" value="1"/>
</dbReference>
<feature type="transmembrane region" description="Helical" evidence="7">
    <location>
        <begin position="58"/>
        <end position="79"/>
    </location>
</feature>
<evidence type="ECO:0000256" key="1">
    <source>
        <dbReference type="ARBA" id="ARBA00004651"/>
    </source>
</evidence>
<organism evidence="8 9">
    <name type="scientific">Pseudolactococcus carnosus</name>
    <dbReference type="NCBI Taxonomy" id="2749961"/>
    <lineage>
        <taxon>Bacteria</taxon>
        <taxon>Bacillati</taxon>
        <taxon>Bacillota</taxon>
        <taxon>Bacilli</taxon>
        <taxon>Lactobacillales</taxon>
        <taxon>Streptococcaceae</taxon>
        <taxon>Pseudolactococcus</taxon>
    </lineage>
</organism>
<reference evidence="8 9" key="1">
    <citation type="journal article" date="2022" name="Microbiol. Res.">
        <title>Comparative genome analysis, predicted lifestyle and antimicrobial strategies of Lactococcus carnosus and Lactococcus paracarnosus isolated from meat.</title>
        <authorList>
            <person name="Werum V."/>
            <person name="Ehrmann M."/>
            <person name="Vogel R."/>
            <person name="Hilgarth M."/>
        </authorList>
    </citation>
    <scope>NUCLEOTIDE SEQUENCE [LARGE SCALE GENOMIC DNA]</scope>
    <source>
        <strain evidence="8 9">TMW22177</strain>
    </source>
</reference>
<dbReference type="InterPro" id="IPR003688">
    <property type="entry name" value="TraG/VirD4"/>
</dbReference>
<keyword evidence="9" id="KW-1185">Reference proteome</keyword>
<sequence>MKAQPLHKPIKPYLVLGVLFGYTGHWLYNLYQMADGSLSWIMTYFDAYLGQYWLDSRISIGSVFCSIVGFSIVMLAWYLSTPKVRENRRTGAEHGGAKKISAQETMKFRDEDPQLNMYFSKDAQMGLYNTNLSQEVKTNKNTLVVGLPGDGKTFTYVKPNLMQMHGTYVVTDPKGLLVHEVGAMFKKAGYKIKIFDLVNLENSDQFNVFQYMTNELDIDRITKAIVEGTKTSDNQGEDFWNKAKELLMRSLIGYLYFDSYLRDYTPNLSMVADMLRNLERENKKVSSPVEKMFEDLEKELPGNYAFAQWELFQNFKSETRSSVVAIASAEFSVFDHKQVTNLIEKDTMEIEKWITEKTIVFVALPEMDTAYRFLSATFFAVIFDKLIKLADDIMQGRNKSFKPEDVQHIRFILDEFANIGIISGFASFQSIIRSREMSVEVILQAMSQLDTSYKNTKKTIINNSAVMVYLGTNDMDTMKLFSDYAGNETINYTTTSRSYAKSGSSSLSNNIMTRKLYTPDEIRTISSKDALVLYAKEYPYVGEKMSVLLHPKNEELANHPSDDNWYEYQRYMSDIDEWYENTLPENITDMTDEFLAITAA</sequence>
<dbReference type="InterPro" id="IPR027417">
    <property type="entry name" value="P-loop_NTPase"/>
</dbReference>
<comment type="caution">
    <text evidence="8">The sequence shown here is derived from an EMBL/GenBank/DDBJ whole genome shotgun (WGS) entry which is preliminary data.</text>
</comment>
<evidence type="ECO:0000313" key="8">
    <source>
        <dbReference type="EMBL" id="MCJ1989097.1"/>
    </source>
</evidence>
<evidence type="ECO:0000256" key="6">
    <source>
        <dbReference type="ARBA" id="ARBA00023136"/>
    </source>
</evidence>
<accession>A0ABT0AQW4</accession>